<dbReference type="AlphaFoldDB" id="A0AA39CBK8"/>
<sequence length="98" mass="10844">MPDEPRTGIPNSDRLESVICGKELRGNRARDLQERPLSALCDLPKRFKDIDTSAPEKDADTARSSFGVATKETCRESPPPQAEITKDLESREEGDLMG</sequence>
<dbReference type="EMBL" id="JAPDRK010000027">
    <property type="protein sequence ID" value="KAJ9602388.1"/>
    <property type="molecule type" value="Genomic_DNA"/>
</dbReference>
<evidence type="ECO:0000256" key="1">
    <source>
        <dbReference type="SAM" id="MobiDB-lite"/>
    </source>
</evidence>
<evidence type="ECO:0000313" key="2">
    <source>
        <dbReference type="EMBL" id="KAJ9602388.1"/>
    </source>
</evidence>
<name>A0AA39CBK8_9EURO</name>
<comment type="caution">
    <text evidence="2">The sequence shown here is derived from an EMBL/GenBank/DDBJ whole genome shotgun (WGS) entry which is preliminary data.</text>
</comment>
<protein>
    <submittedName>
        <fullName evidence="2">Uncharacterized protein</fullName>
    </submittedName>
</protein>
<feature type="compositionally biased region" description="Basic and acidic residues" evidence="1">
    <location>
        <begin position="84"/>
        <end position="98"/>
    </location>
</feature>
<feature type="compositionally biased region" description="Basic and acidic residues" evidence="1">
    <location>
        <begin position="48"/>
        <end position="61"/>
    </location>
</feature>
<dbReference type="Proteomes" id="UP001172673">
    <property type="component" value="Unassembled WGS sequence"/>
</dbReference>
<proteinExistence type="predicted"/>
<keyword evidence="3" id="KW-1185">Reference proteome</keyword>
<feature type="region of interest" description="Disordered" evidence="1">
    <location>
        <begin position="48"/>
        <end position="98"/>
    </location>
</feature>
<gene>
    <name evidence="2" type="ORF">H2200_013243</name>
</gene>
<evidence type="ECO:0000313" key="3">
    <source>
        <dbReference type="Proteomes" id="UP001172673"/>
    </source>
</evidence>
<accession>A0AA39CBK8</accession>
<organism evidence="2 3">
    <name type="scientific">Cladophialophora chaetospira</name>
    <dbReference type="NCBI Taxonomy" id="386627"/>
    <lineage>
        <taxon>Eukaryota</taxon>
        <taxon>Fungi</taxon>
        <taxon>Dikarya</taxon>
        <taxon>Ascomycota</taxon>
        <taxon>Pezizomycotina</taxon>
        <taxon>Eurotiomycetes</taxon>
        <taxon>Chaetothyriomycetidae</taxon>
        <taxon>Chaetothyriales</taxon>
        <taxon>Herpotrichiellaceae</taxon>
        <taxon>Cladophialophora</taxon>
    </lineage>
</organism>
<reference evidence="2" key="1">
    <citation type="submission" date="2022-10" db="EMBL/GenBank/DDBJ databases">
        <title>Culturing micro-colonial fungi from biological soil crusts in the Mojave desert and describing Neophaeococcomyces mojavensis, and introducing the new genera and species Taxawa tesnikishii.</title>
        <authorList>
            <person name="Kurbessoian T."/>
            <person name="Stajich J.E."/>
        </authorList>
    </citation>
    <scope>NUCLEOTIDE SEQUENCE</scope>
    <source>
        <strain evidence="2">TK_41</strain>
    </source>
</reference>